<proteinExistence type="predicted"/>
<sequence length="113" mass="12904">MKRMLINATQPEELRVALVDGQRLYDLDIESGAREQKKANIYRGKITRVEPSLEAAFVDFGAERHGFLPLKEVSRDYFIKEPSGRPASRKSSRRARKSSSRSTRKNVATRARP</sequence>
<keyword evidence="4" id="KW-0472">Membrane</keyword>
<reference evidence="7 8" key="1">
    <citation type="submission" date="2016-06" db="EMBL/GenBank/DDBJ databases">
        <title>Genome sequence of halotolerant plant growth promoting strain of Halomonas elongata HEK1 isolated from salterns of Rann of Kutch, Gujarat, India.</title>
        <authorList>
            <person name="Gaba S."/>
            <person name="Singh R.N."/>
            <person name="Abrol S."/>
            <person name="Kaushik R."/>
            <person name="Saxena A.K."/>
        </authorList>
    </citation>
    <scope>NUCLEOTIDE SEQUENCE [LARGE SCALE GENOMIC DNA]</scope>
    <source>
        <strain evidence="7 8">HEK1</strain>
    </source>
</reference>
<dbReference type="InterPro" id="IPR012340">
    <property type="entry name" value="NA-bd_OB-fold"/>
</dbReference>
<protein>
    <submittedName>
        <fullName evidence="7">Ribonuclease E</fullName>
        <ecNumber evidence="7">3.1.26.12</ecNumber>
    </submittedName>
</protein>
<dbReference type="PATRIC" id="fig|2746.7.peg.1594"/>
<comment type="caution">
    <text evidence="7">The sequence shown here is derived from an EMBL/GenBank/DDBJ whole genome shotgun (WGS) entry which is preliminary data.</text>
</comment>
<keyword evidence="3" id="KW-0540">Nuclease</keyword>
<dbReference type="GO" id="GO:0003723">
    <property type="term" value="F:RNA binding"/>
    <property type="evidence" value="ECO:0007669"/>
    <property type="project" value="InterPro"/>
</dbReference>
<evidence type="ECO:0000313" key="8">
    <source>
        <dbReference type="Proteomes" id="UP000092504"/>
    </source>
</evidence>
<dbReference type="Gene3D" id="2.40.50.140">
    <property type="entry name" value="Nucleic acid-binding proteins"/>
    <property type="match status" value="1"/>
</dbReference>
<dbReference type="EC" id="3.1.26.12" evidence="7"/>
<feature type="compositionally biased region" description="Basic residues" evidence="5">
    <location>
        <begin position="87"/>
        <end position="104"/>
    </location>
</feature>
<dbReference type="PANTHER" id="PTHR30001">
    <property type="entry name" value="RIBONUCLEASE"/>
    <property type="match status" value="1"/>
</dbReference>
<dbReference type="GO" id="GO:0008995">
    <property type="term" value="F:ribonuclease E activity"/>
    <property type="evidence" value="ECO:0007669"/>
    <property type="project" value="UniProtKB-EC"/>
</dbReference>
<accession>A0A1B8P4Q9</accession>
<dbReference type="Pfam" id="PF00575">
    <property type="entry name" value="S1"/>
    <property type="match status" value="1"/>
</dbReference>
<evidence type="ECO:0000256" key="3">
    <source>
        <dbReference type="ARBA" id="ARBA00022722"/>
    </source>
</evidence>
<name>A0A1B8P4Q9_HALEL</name>
<evidence type="ECO:0000256" key="5">
    <source>
        <dbReference type="SAM" id="MobiDB-lite"/>
    </source>
</evidence>
<evidence type="ECO:0000256" key="1">
    <source>
        <dbReference type="ARBA" id="ARBA00022475"/>
    </source>
</evidence>
<keyword evidence="1" id="KW-1003">Cell membrane</keyword>
<dbReference type="EMBL" id="MAJD01000001">
    <property type="protein sequence ID" value="OBX37193.1"/>
    <property type="molecule type" value="Genomic_DNA"/>
</dbReference>
<feature type="region of interest" description="Disordered" evidence="5">
    <location>
        <begin position="79"/>
        <end position="113"/>
    </location>
</feature>
<gene>
    <name evidence="7" type="primary">rne_1</name>
    <name evidence="7" type="ORF">A8U91_01549</name>
</gene>
<evidence type="ECO:0000256" key="4">
    <source>
        <dbReference type="ARBA" id="ARBA00023136"/>
    </source>
</evidence>
<evidence type="ECO:0000313" key="7">
    <source>
        <dbReference type="EMBL" id="OBX37193.1"/>
    </source>
</evidence>
<dbReference type="AlphaFoldDB" id="A0A1B8P4Q9"/>
<dbReference type="SUPFAM" id="SSF50249">
    <property type="entry name" value="Nucleic acid-binding proteins"/>
    <property type="match status" value="1"/>
</dbReference>
<evidence type="ECO:0000259" key="6">
    <source>
        <dbReference type="PROSITE" id="PS50126"/>
    </source>
</evidence>
<dbReference type="InterPro" id="IPR004659">
    <property type="entry name" value="RNase_E/G"/>
</dbReference>
<feature type="domain" description="S1 motif" evidence="6">
    <location>
        <begin position="39"/>
        <end position="83"/>
    </location>
</feature>
<evidence type="ECO:0000256" key="2">
    <source>
        <dbReference type="ARBA" id="ARBA00022519"/>
    </source>
</evidence>
<dbReference type="Proteomes" id="UP000092504">
    <property type="component" value="Unassembled WGS sequence"/>
</dbReference>
<organism evidence="7 8">
    <name type="scientific">Halomonas elongata</name>
    <dbReference type="NCBI Taxonomy" id="2746"/>
    <lineage>
        <taxon>Bacteria</taxon>
        <taxon>Pseudomonadati</taxon>
        <taxon>Pseudomonadota</taxon>
        <taxon>Gammaproteobacteria</taxon>
        <taxon>Oceanospirillales</taxon>
        <taxon>Halomonadaceae</taxon>
        <taxon>Halomonas</taxon>
    </lineage>
</organism>
<dbReference type="PANTHER" id="PTHR30001:SF1">
    <property type="entry name" value="RIBONUCLEASE E_G-LIKE PROTEIN, CHLOROPLASTIC"/>
    <property type="match status" value="1"/>
</dbReference>
<keyword evidence="2" id="KW-0997">Cell inner membrane</keyword>
<dbReference type="GO" id="GO:0006364">
    <property type="term" value="P:rRNA processing"/>
    <property type="evidence" value="ECO:0007669"/>
    <property type="project" value="TreeGrafter"/>
</dbReference>
<dbReference type="InterPro" id="IPR003029">
    <property type="entry name" value="S1_domain"/>
</dbReference>
<dbReference type="GO" id="GO:0005737">
    <property type="term" value="C:cytoplasm"/>
    <property type="evidence" value="ECO:0007669"/>
    <property type="project" value="TreeGrafter"/>
</dbReference>
<keyword evidence="7" id="KW-0378">Hydrolase</keyword>
<dbReference type="PROSITE" id="PS50126">
    <property type="entry name" value="S1"/>
    <property type="match status" value="1"/>
</dbReference>